<dbReference type="KEGG" id="dfa:DFA_03695"/>
<evidence type="ECO:0000313" key="4">
    <source>
        <dbReference type="Proteomes" id="UP000007797"/>
    </source>
</evidence>
<feature type="region of interest" description="Disordered" evidence="1">
    <location>
        <begin position="111"/>
        <end position="184"/>
    </location>
</feature>
<reference evidence="4" key="1">
    <citation type="journal article" date="2011" name="Genome Res.">
        <title>Phylogeny-wide analysis of social amoeba genomes highlights ancient origins for complex intercellular communication.</title>
        <authorList>
            <person name="Heidel A.J."/>
            <person name="Lawal H.M."/>
            <person name="Felder M."/>
            <person name="Schilde C."/>
            <person name="Helps N.R."/>
            <person name="Tunggal B."/>
            <person name="Rivero F."/>
            <person name="John U."/>
            <person name="Schleicher M."/>
            <person name="Eichinger L."/>
            <person name="Platzer M."/>
            <person name="Noegel A.A."/>
            <person name="Schaap P."/>
            <person name="Gloeckner G."/>
        </authorList>
    </citation>
    <scope>NUCLEOTIDE SEQUENCE [LARGE SCALE GENOMIC DNA]</scope>
    <source>
        <strain evidence="4">SH3</strain>
    </source>
</reference>
<accession>F4Q1Q8</accession>
<dbReference type="GeneID" id="14870408"/>
<dbReference type="InterPro" id="IPR045068">
    <property type="entry name" value="BACURD1-3"/>
</dbReference>
<dbReference type="InterPro" id="IPR011333">
    <property type="entry name" value="SKP1/BTB/POZ_sf"/>
</dbReference>
<dbReference type="EMBL" id="GL883018">
    <property type="protein sequence ID" value="EGG18208.1"/>
    <property type="molecule type" value="Genomic_DNA"/>
</dbReference>
<name>F4Q1Q8_CACFS</name>
<dbReference type="InterPro" id="IPR013320">
    <property type="entry name" value="ConA-like_dom_sf"/>
</dbReference>
<sequence length="445" mass="49899">MSLYISLLFNTDTSSSSSSSLIMEITTSTSNSFRSTGGEKEKEKDSFSSFASKIINKDKDKDKDKEKDKDSSSNNKESDKINRLLDKLKKQIEKEVQQKYAGDLKELEKYRSQSTKSSKSGNDLSSKLTKSPSLSSDLNNGGGGSGGGTVIASASLVTQKGTSTSNIHHHHHHTLGSSNTTKNDNNHQPVVLNIGGQIHQTLKSTLTKNSGYFEIYFGDYNTQPNPITNQYFIDKRCHYFHIILDYLRGEDIHNELKEGKVNIDVFKQELNYFEIDYSNLFPKHKFDKFTRHNSMDVAPGNYTITHRGEKDEPMGIISIKGFNSGSHQCRFRIDKICDDSYWMCFGTAYASTSSPSAIPFASSFSLSSRGQTYPECTEVLGRAGDWISGDVIRVELDFDTRTQRVINERTNKTETFLDLPTNIALFFYANLSNPGNQVSIICDHD</sequence>
<feature type="domain" description="BTB" evidence="2">
    <location>
        <begin position="188"/>
        <end position="256"/>
    </location>
</feature>
<feature type="compositionally biased region" description="Polar residues" evidence="1">
    <location>
        <begin position="112"/>
        <end position="122"/>
    </location>
</feature>
<dbReference type="PANTHER" id="PTHR11145">
    <property type="entry name" value="BTB/POZ DOMAIN-CONTAINING ADAPTER FOR CUL3-MEDIATED RHOA DEGRADATION PROTEIN FAMILY MEMBER"/>
    <property type="match status" value="1"/>
</dbReference>
<dbReference type="Gene3D" id="3.30.710.10">
    <property type="entry name" value="Potassium Channel Kv1.1, Chain A"/>
    <property type="match status" value="1"/>
</dbReference>
<evidence type="ECO:0000313" key="3">
    <source>
        <dbReference type="EMBL" id="EGG18208.1"/>
    </source>
</evidence>
<dbReference type="OrthoDB" id="10025005at2759"/>
<dbReference type="InterPro" id="IPR000210">
    <property type="entry name" value="BTB/POZ_dom"/>
</dbReference>
<dbReference type="Pfam" id="PF02214">
    <property type="entry name" value="BTB_2"/>
    <property type="match status" value="1"/>
</dbReference>
<feature type="compositionally biased region" description="Gly residues" evidence="1">
    <location>
        <begin position="140"/>
        <end position="149"/>
    </location>
</feature>
<evidence type="ECO:0000256" key="1">
    <source>
        <dbReference type="SAM" id="MobiDB-lite"/>
    </source>
</evidence>
<dbReference type="AlphaFoldDB" id="F4Q1Q8"/>
<dbReference type="PROSITE" id="PS50097">
    <property type="entry name" value="BTB"/>
    <property type="match status" value="1"/>
</dbReference>
<dbReference type="GO" id="GO:0051260">
    <property type="term" value="P:protein homooligomerization"/>
    <property type="evidence" value="ECO:0007669"/>
    <property type="project" value="InterPro"/>
</dbReference>
<feature type="compositionally biased region" description="Low complexity" evidence="1">
    <location>
        <begin position="123"/>
        <end position="139"/>
    </location>
</feature>
<gene>
    <name evidence="3" type="ORF">DFA_03695</name>
</gene>
<feature type="region of interest" description="Disordered" evidence="1">
    <location>
        <begin position="27"/>
        <end position="82"/>
    </location>
</feature>
<keyword evidence="4" id="KW-1185">Reference proteome</keyword>
<dbReference type="STRING" id="1054147.F4Q1Q8"/>
<evidence type="ECO:0000259" key="2">
    <source>
        <dbReference type="PROSITE" id="PS50097"/>
    </source>
</evidence>
<organism evidence="3 4">
    <name type="scientific">Cavenderia fasciculata</name>
    <name type="common">Slime mold</name>
    <name type="synonym">Dictyostelium fasciculatum</name>
    <dbReference type="NCBI Taxonomy" id="261658"/>
    <lineage>
        <taxon>Eukaryota</taxon>
        <taxon>Amoebozoa</taxon>
        <taxon>Evosea</taxon>
        <taxon>Eumycetozoa</taxon>
        <taxon>Dictyostelia</taxon>
        <taxon>Acytosteliales</taxon>
        <taxon>Cavenderiaceae</taxon>
        <taxon>Cavenderia</taxon>
    </lineage>
</organism>
<dbReference type="InterPro" id="IPR043136">
    <property type="entry name" value="B30.2/SPRY_sf"/>
</dbReference>
<feature type="compositionally biased region" description="Basic and acidic residues" evidence="1">
    <location>
        <begin position="37"/>
        <end position="46"/>
    </location>
</feature>
<protein>
    <recommendedName>
        <fullName evidence="2">BTB domain-containing protein</fullName>
    </recommendedName>
</protein>
<dbReference type="SUPFAM" id="SSF49899">
    <property type="entry name" value="Concanavalin A-like lectins/glucanases"/>
    <property type="match status" value="1"/>
</dbReference>
<dbReference type="Proteomes" id="UP000007797">
    <property type="component" value="Unassembled WGS sequence"/>
</dbReference>
<dbReference type="PANTHER" id="PTHR11145:SF8">
    <property type="entry name" value="RE57120P"/>
    <property type="match status" value="1"/>
</dbReference>
<proteinExistence type="predicted"/>
<dbReference type="RefSeq" id="XP_004357031.1">
    <property type="nucleotide sequence ID" value="XM_004356976.1"/>
</dbReference>
<dbReference type="SMART" id="SM00225">
    <property type="entry name" value="BTB"/>
    <property type="match status" value="1"/>
</dbReference>
<dbReference type="SUPFAM" id="SSF54695">
    <property type="entry name" value="POZ domain"/>
    <property type="match status" value="1"/>
</dbReference>
<dbReference type="Gene3D" id="2.60.120.920">
    <property type="match status" value="1"/>
</dbReference>
<dbReference type="InterPro" id="IPR003131">
    <property type="entry name" value="T1-type_BTB"/>
</dbReference>
<feature type="compositionally biased region" description="Basic and acidic residues" evidence="1">
    <location>
        <begin position="55"/>
        <end position="82"/>
    </location>
</feature>